<feature type="region of interest" description="Disordered" evidence="5">
    <location>
        <begin position="542"/>
        <end position="576"/>
    </location>
</feature>
<dbReference type="Pfam" id="PF07690">
    <property type="entry name" value="MFS_1"/>
    <property type="match status" value="1"/>
</dbReference>
<comment type="subcellular location">
    <subcellularLocation>
        <location evidence="1">Membrane</location>
        <topology evidence="1">Multi-pass membrane protein</topology>
    </subcellularLocation>
</comment>
<feature type="region of interest" description="Disordered" evidence="5">
    <location>
        <begin position="1"/>
        <end position="49"/>
    </location>
</feature>
<dbReference type="SUPFAM" id="SSF54277">
    <property type="entry name" value="CAD &amp; PB1 domains"/>
    <property type="match status" value="1"/>
</dbReference>
<dbReference type="SUPFAM" id="SSF103473">
    <property type="entry name" value="MFS general substrate transporter"/>
    <property type="match status" value="1"/>
</dbReference>
<dbReference type="GO" id="GO:0016020">
    <property type="term" value="C:membrane"/>
    <property type="evidence" value="ECO:0007669"/>
    <property type="project" value="UniProtKB-SubCell"/>
</dbReference>
<evidence type="ECO:0000259" key="7">
    <source>
        <dbReference type="SMART" id="SM00666"/>
    </source>
</evidence>
<dbReference type="PANTHER" id="PTHR11662:SF399">
    <property type="entry name" value="FI19708P1-RELATED"/>
    <property type="match status" value="1"/>
</dbReference>
<dbReference type="Proteomes" id="UP000601435">
    <property type="component" value="Unassembled WGS sequence"/>
</dbReference>
<gene>
    <name evidence="8" type="ORF">SNEC2469_LOCUS3898</name>
</gene>
<dbReference type="GO" id="GO:0022857">
    <property type="term" value="F:transmembrane transporter activity"/>
    <property type="evidence" value="ECO:0007669"/>
    <property type="project" value="InterPro"/>
</dbReference>
<comment type="caution">
    <text evidence="8">The sequence shown here is derived from an EMBL/GenBank/DDBJ whole genome shotgun (WGS) entry which is preliminary data.</text>
</comment>
<evidence type="ECO:0000256" key="2">
    <source>
        <dbReference type="ARBA" id="ARBA00022692"/>
    </source>
</evidence>
<dbReference type="InterPro" id="IPR050382">
    <property type="entry name" value="MFS_Na/Anion_cotransporter"/>
</dbReference>
<dbReference type="GO" id="GO:0006820">
    <property type="term" value="P:monoatomic anion transport"/>
    <property type="evidence" value="ECO:0007669"/>
    <property type="project" value="TreeGrafter"/>
</dbReference>
<dbReference type="OrthoDB" id="2985014at2759"/>
<feature type="compositionally biased region" description="Low complexity" evidence="5">
    <location>
        <begin position="542"/>
        <end position="554"/>
    </location>
</feature>
<feature type="compositionally biased region" description="Basic and acidic residues" evidence="5">
    <location>
        <begin position="38"/>
        <end position="49"/>
    </location>
</feature>
<reference evidence="8" key="1">
    <citation type="submission" date="2021-02" db="EMBL/GenBank/DDBJ databases">
        <authorList>
            <person name="Dougan E. K."/>
            <person name="Rhodes N."/>
            <person name="Thang M."/>
            <person name="Chan C."/>
        </authorList>
    </citation>
    <scope>NUCLEOTIDE SEQUENCE</scope>
</reference>
<dbReference type="InterPro" id="IPR036259">
    <property type="entry name" value="MFS_trans_sf"/>
</dbReference>
<dbReference type="InterPro" id="IPR000270">
    <property type="entry name" value="PB1_dom"/>
</dbReference>
<dbReference type="Gene3D" id="1.20.1250.20">
    <property type="entry name" value="MFS general substrate transporter like domains"/>
    <property type="match status" value="1"/>
</dbReference>
<feature type="transmembrane region" description="Helical" evidence="6">
    <location>
        <begin position="114"/>
        <end position="136"/>
    </location>
</feature>
<protein>
    <recommendedName>
        <fullName evidence="7">PB1 domain-containing protein</fullName>
    </recommendedName>
</protein>
<evidence type="ECO:0000313" key="9">
    <source>
        <dbReference type="Proteomes" id="UP000601435"/>
    </source>
</evidence>
<dbReference type="SMART" id="SM00666">
    <property type="entry name" value="PB1"/>
    <property type="match status" value="1"/>
</dbReference>
<sequence>MPARKNTGTVRKVGKGVLNSKRGRRQAMAESRSTPNLRPHDDTKKVSDSGKDHFVGQLCRNAASLIGTSGVPVIVLSAQTLAVMDAAAPGNALSPLLVFMAAEMDITTSQKGNLLSAIAAGYFFTQVPGGVLADWLGAKNVMTTAMMLSALCCLMLPVVVDTLGLSGLWCVMAVMGAVQDRPQCDTFQQAAKRILGVGLRCFRKARWMPKAVPGGSDEKAQQMKHRKCVAIAGVRSLYAAFSTPAHPDQSLTLAWVMAANKLTLKVSYQGEVRRLRDWPGEDEPSFPGLVDAALSLFDLSETHRYSIRYQDGDGTAVLLTQSNFSDALSLAFQDGLLRLSLEPPEEAPEQAHQPLEPTMASADPTGAEGPFTSGWSCFKEQVVSDFQMNRRDMQEAFRSSGEQHPALNVCGKVAGVTAGVCASARLIPLHGTRLAARSVAAAANMPVPESETPVPMATDMEADSDVQHFKQQVLQDFQIGRQEIQTAFGYFTGGSSSETASQPPRLGRDVLPAVASTVAGLTVATTLVPLRAARLVVASLAQRSEAQPEQQAELQAERHDLPGGATQAVSGSFPGP</sequence>
<organism evidence="8 9">
    <name type="scientific">Symbiodinium necroappetens</name>
    <dbReference type="NCBI Taxonomy" id="1628268"/>
    <lineage>
        <taxon>Eukaryota</taxon>
        <taxon>Sar</taxon>
        <taxon>Alveolata</taxon>
        <taxon>Dinophyceae</taxon>
        <taxon>Suessiales</taxon>
        <taxon>Symbiodiniaceae</taxon>
        <taxon>Symbiodinium</taxon>
    </lineage>
</organism>
<feature type="transmembrane region" description="Helical" evidence="6">
    <location>
        <begin position="148"/>
        <end position="178"/>
    </location>
</feature>
<dbReference type="PANTHER" id="PTHR11662">
    <property type="entry name" value="SOLUTE CARRIER FAMILY 17"/>
    <property type="match status" value="1"/>
</dbReference>
<evidence type="ECO:0000256" key="6">
    <source>
        <dbReference type="SAM" id="Phobius"/>
    </source>
</evidence>
<dbReference type="AlphaFoldDB" id="A0A812KST4"/>
<keyword evidence="3 6" id="KW-1133">Transmembrane helix</keyword>
<dbReference type="EMBL" id="CAJNJA010008335">
    <property type="protein sequence ID" value="CAE7235390.1"/>
    <property type="molecule type" value="Genomic_DNA"/>
</dbReference>
<evidence type="ECO:0000256" key="3">
    <source>
        <dbReference type="ARBA" id="ARBA00022989"/>
    </source>
</evidence>
<accession>A0A812KST4</accession>
<evidence type="ECO:0000256" key="5">
    <source>
        <dbReference type="SAM" id="MobiDB-lite"/>
    </source>
</evidence>
<keyword evidence="2 6" id="KW-0812">Transmembrane</keyword>
<evidence type="ECO:0000313" key="8">
    <source>
        <dbReference type="EMBL" id="CAE7235390.1"/>
    </source>
</evidence>
<name>A0A812KST4_9DINO</name>
<feature type="region of interest" description="Disordered" evidence="5">
    <location>
        <begin position="344"/>
        <end position="372"/>
    </location>
</feature>
<dbReference type="InterPro" id="IPR011701">
    <property type="entry name" value="MFS"/>
</dbReference>
<dbReference type="CDD" id="cd05992">
    <property type="entry name" value="PB1"/>
    <property type="match status" value="1"/>
</dbReference>
<feature type="domain" description="PB1" evidence="7">
    <location>
        <begin position="261"/>
        <end position="344"/>
    </location>
</feature>
<keyword evidence="9" id="KW-1185">Reference proteome</keyword>
<proteinExistence type="predicted"/>
<keyword evidence="4 6" id="KW-0472">Membrane</keyword>
<evidence type="ECO:0000256" key="1">
    <source>
        <dbReference type="ARBA" id="ARBA00004141"/>
    </source>
</evidence>
<evidence type="ECO:0000256" key="4">
    <source>
        <dbReference type="ARBA" id="ARBA00023136"/>
    </source>
</evidence>